<dbReference type="KEGG" id="vil:CFK37_08815"/>
<sequence length="110" mass="12187">MEVPDKGDLVFLNFNPQSGHEQAGHRPAIVLSPQIFNQATKFAIICPITRQAKGYPFEVELPDGLDIGGVILTDQIRSLDWKSRGLKIRGHASAEVVEKCIKKIHAFLPL</sequence>
<dbReference type="Proteomes" id="UP000198312">
    <property type="component" value="Chromosome"/>
</dbReference>
<dbReference type="EMBL" id="CP022315">
    <property type="protein sequence ID" value="ASK62255.1"/>
    <property type="molecule type" value="Genomic_DNA"/>
</dbReference>
<protein>
    <submittedName>
        <fullName evidence="3">mRNA-degrading endonuclease</fullName>
    </submittedName>
</protein>
<proteinExistence type="inferred from homology"/>
<dbReference type="PANTHER" id="PTHR33988:SF3">
    <property type="entry name" value="ENDORIBONUCLEASE TOXIN CHPB-RELATED"/>
    <property type="match status" value="1"/>
</dbReference>
<keyword evidence="3" id="KW-0540">Nuclease</keyword>
<evidence type="ECO:0000256" key="1">
    <source>
        <dbReference type="ARBA" id="ARBA00007521"/>
    </source>
</evidence>
<dbReference type="GO" id="GO:0003677">
    <property type="term" value="F:DNA binding"/>
    <property type="evidence" value="ECO:0007669"/>
    <property type="project" value="InterPro"/>
</dbReference>
<comment type="similarity">
    <text evidence="1">Belongs to the PemK/MazF family.</text>
</comment>
<dbReference type="SUPFAM" id="SSF50118">
    <property type="entry name" value="Cell growth inhibitor/plasmid maintenance toxic component"/>
    <property type="match status" value="1"/>
</dbReference>
<evidence type="ECO:0000313" key="3">
    <source>
        <dbReference type="EMBL" id="ASK62255.1"/>
    </source>
</evidence>
<dbReference type="Pfam" id="PF02452">
    <property type="entry name" value="PemK_toxin"/>
    <property type="match status" value="1"/>
</dbReference>
<dbReference type="GO" id="GO:0004521">
    <property type="term" value="F:RNA endonuclease activity"/>
    <property type="evidence" value="ECO:0007669"/>
    <property type="project" value="TreeGrafter"/>
</dbReference>
<keyword evidence="2" id="KW-1277">Toxin-antitoxin system</keyword>
<dbReference type="GO" id="GO:0006402">
    <property type="term" value="P:mRNA catabolic process"/>
    <property type="evidence" value="ECO:0007669"/>
    <property type="project" value="TreeGrafter"/>
</dbReference>
<keyword evidence="3" id="KW-0255">Endonuclease</keyword>
<dbReference type="Gene3D" id="2.30.30.110">
    <property type="match status" value="1"/>
</dbReference>
<accession>A0A220U2I8</accession>
<organism evidence="3 4">
    <name type="scientific">Virgibacillus phasianinus</name>
    <dbReference type="NCBI Taxonomy" id="2017483"/>
    <lineage>
        <taxon>Bacteria</taxon>
        <taxon>Bacillati</taxon>
        <taxon>Bacillota</taxon>
        <taxon>Bacilli</taxon>
        <taxon>Bacillales</taxon>
        <taxon>Bacillaceae</taxon>
        <taxon>Virgibacillus</taxon>
    </lineage>
</organism>
<dbReference type="InterPro" id="IPR011067">
    <property type="entry name" value="Plasmid_toxin/cell-grow_inhib"/>
</dbReference>
<keyword evidence="4" id="KW-1185">Reference proteome</keyword>
<evidence type="ECO:0000313" key="4">
    <source>
        <dbReference type="Proteomes" id="UP000198312"/>
    </source>
</evidence>
<reference evidence="3 4" key="1">
    <citation type="submission" date="2017-07" db="EMBL/GenBank/DDBJ databases">
        <title>Virgibacillus sp. LM2416.</title>
        <authorList>
            <person name="Tak E.J."/>
            <person name="Bae J.-W."/>
        </authorList>
    </citation>
    <scope>NUCLEOTIDE SEQUENCE [LARGE SCALE GENOMIC DNA]</scope>
    <source>
        <strain evidence="3 4">LM2416</strain>
    </source>
</reference>
<name>A0A220U2I8_9BACI</name>
<dbReference type="RefSeq" id="WP_089061515.1">
    <property type="nucleotide sequence ID" value="NZ_CP022315.1"/>
</dbReference>
<dbReference type="OrthoDB" id="9808744at2"/>
<dbReference type="InterPro" id="IPR003477">
    <property type="entry name" value="PemK-like"/>
</dbReference>
<dbReference type="GO" id="GO:0016075">
    <property type="term" value="P:rRNA catabolic process"/>
    <property type="evidence" value="ECO:0007669"/>
    <property type="project" value="TreeGrafter"/>
</dbReference>
<dbReference type="PANTHER" id="PTHR33988">
    <property type="entry name" value="ENDORIBONUCLEASE MAZF-RELATED"/>
    <property type="match status" value="1"/>
</dbReference>
<dbReference type="AlphaFoldDB" id="A0A220U2I8"/>
<dbReference type="NCBIfam" id="NF007386">
    <property type="entry name" value="PRK09907.1"/>
    <property type="match status" value="1"/>
</dbReference>
<gene>
    <name evidence="3" type="ORF">CFK37_08815</name>
</gene>
<keyword evidence="3" id="KW-0378">Hydrolase</keyword>
<evidence type="ECO:0000256" key="2">
    <source>
        <dbReference type="ARBA" id="ARBA00022649"/>
    </source>
</evidence>